<keyword evidence="2" id="KW-0732">Signal</keyword>
<organism evidence="3 4">
    <name type="scientific">Ascochyta lentis</name>
    <dbReference type="NCBI Taxonomy" id="205686"/>
    <lineage>
        <taxon>Eukaryota</taxon>
        <taxon>Fungi</taxon>
        <taxon>Dikarya</taxon>
        <taxon>Ascomycota</taxon>
        <taxon>Pezizomycotina</taxon>
        <taxon>Dothideomycetes</taxon>
        <taxon>Pleosporomycetidae</taxon>
        <taxon>Pleosporales</taxon>
        <taxon>Pleosporineae</taxon>
        <taxon>Didymellaceae</taxon>
        <taxon>Ascochyta</taxon>
    </lineage>
</organism>
<evidence type="ECO:0000256" key="1">
    <source>
        <dbReference type="SAM" id="MobiDB-lite"/>
    </source>
</evidence>
<evidence type="ECO:0000313" key="4">
    <source>
        <dbReference type="Proteomes" id="UP000651452"/>
    </source>
</evidence>
<sequence>MVLLLSVAILTSVSTTAAGFLSSKLLDNSPSEVLINGRSCGALPFGVPPSVAGPVMSYNARKSSEDLLYATQCYRHNKTEDCAKFVHQVLPYSSDINASCPFAPEMCKMAYGNLHLDTGTLDSVYHLGLNRGPRFTLQYRTHCAPLVTKGYTTVDTIENSTRKLILYNYGRSSDGHSNTSVHVAEQDKERHNYKVPVGTYKVTHVDRYDTGFIPQLTQPDAMVSLVFLDASEILYMNKTYDPWFSATTPLSEVVIDGLKDFYITDEPVSVLGCSSQRFLCNPAMPKINCVNSLYPNEEIAAIQTAWPQPEDQHQIYPILAAQYQYGVGKGTSESLYAISGAPTLLARKTMVNNRQHAELPLNHWQSEQWQAGSTLQLQRIAHENLGLGIWKRTDEAVPVTRADDLLGVFDTKNLRHARLVQPSEEANPVSNGGSVLGAKLRARN</sequence>
<dbReference type="Proteomes" id="UP000651452">
    <property type="component" value="Unassembled WGS sequence"/>
</dbReference>
<feature type="signal peptide" evidence="2">
    <location>
        <begin position="1"/>
        <end position="18"/>
    </location>
</feature>
<protein>
    <submittedName>
        <fullName evidence="3">Uncharacterized protein</fullName>
    </submittedName>
</protein>
<accession>A0A8H7J4C4</accession>
<feature type="chain" id="PRO_5034819934" evidence="2">
    <location>
        <begin position="19"/>
        <end position="444"/>
    </location>
</feature>
<dbReference type="OrthoDB" id="3540210at2759"/>
<proteinExistence type="predicted"/>
<dbReference type="EMBL" id="RZGK01000007">
    <property type="protein sequence ID" value="KAF9697639.1"/>
    <property type="molecule type" value="Genomic_DNA"/>
</dbReference>
<evidence type="ECO:0000313" key="3">
    <source>
        <dbReference type="EMBL" id="KAF9697639.1"/>
    </source>
</evidence>
<gene>
    <name evidence="3" type="ORF">EKO04_004170</name>
</gene>
<evidence type="ECO:0000256" key="2">
    <source>
        <dbReference type="SAM" id="SignalP"/>
    </source>
</evidence>
<reference evidence="3" key="1">
    <citation type="submission" date="2018-12" db="EMBL/GenBank/DDBJ databases">
        <authorList>
            <person name="Syme R.A."/>
            <person name="Farfan-Caceres L."/>
            <person name="Lichtenzveig J."/>
        </authorList>
    </citation>
    <scope>NUCLEOTIDE SEQUENCE</scope>
    <source>
        <strain evidence="3">Al4</strain>
    </source>
</reference>
<keyword evidence="4" id="KW-1185">Reference proteome</keyword>
<comment type="caution">
    <text evidence="3">The sequence shown here is derived from an EMBL/GenBank/DDBJ whole genome shotgun (WGS) entry which is preliminary data.</text>
</comment>
<feature type="region of interest" description="Disordered" evidence="1">
    <location>
        <begin position="423"/>
        <end position="444"/>
    </location>
</feature>
<reference evidence="3" key="2">
    <citation type="submission" date="2020-09" db="EMBL/GenBank/DDBJ databases">
        <title>Reference genome assembly for Australian Ascochyta lentis isolate Al4.</title>
        <authorList>
            <person name="Lee R.C."/>
            <person name="Farfan-Caceres L.M."/>
            <person name="Debler J.W."/>
            <person name="Williams A.H."/>
            <person name="Henares B.M."/>
        </authorList>
    </citation>
    <scope>NUCLEOTIDE SEQUENCE</scope>
    <source>
        <strain evidence="3">Al4</strain>
    </source>
</reference>
<name>A0A8H7J4C4_9PLEO</name>
<dbReference type="AlphaFoldDB" id="A0A8H7J4C4"/>